<keyword evidence="1" id="KW-0547">Nucleotide-binding</keyword>
<dbReference type="RefSeq" id="WP_007186821.1">
    <property type="nucleotide sequence ID" value="NZ_AKGD01000003.1"/>
</dbReference>
<comment type="caution">
    <text evidence="3">The sequence shown here is derived from an EMBL/GenBank/DDBJ whole genome shotgun (WGS) entry which is preliminary data.</text>
</comment>
<reference evidence="3 4" key="1">
    <citation type="journal article" date="2012" name="J. Bacteriol.">
        <title>Genome Sequence of n-Alkane-Degrading Hydrocarboniphaga effusa Strain AP103T (ATCC BAA-332T).</title>
        <authorList>
            <person name="Chang H.K."/>
            <person name="Zylstra G.J."/>
            <person name="Chae J.C."/>
        </authorList>
    </citation>
    <scope>NUCLEOTIDE SEQUENCE [LARGE SCALE GENOMIC DNA]</scope>
    <source>
        <strain evidence="3 4">AP103</strain>
    </source>
</reference>
<dbReference type="PANTHER" id="PTHR12169:SF6">
    <property type="entry name" value="AFG1-LIKE ATPASE"/>
    <property type="match status" value="1"/>
</dbReference>
<accession>I8HYV8</accession>
<dbReference type="GO" id="GO:0005737">
    <property type="term" value="C:cytoplasm"/>
    <property type="evidence" value="ECO:0007669"/>
    <property type="project" value="TreeGrafter"/>
</dbReference>
<dbReference type="GO" id="GO:0005524">
    <property type="term" value="F:ATP binding"/>
    <property type="evidence" value="ECO:0007669"/>
    <property type="project" value="UniProtKB-KW"/>
</dbReference>
<gene>
    <name evidence="3" type="ORF">WQQ_38860</name>
</gene>
<evidence type="ECO:0000256" key="1">
    <source>
        <dbReference type="ARBA" id="ARBA00022741"/>
    </source>
</evidence>
<dbReference type="InterPro" id="IPR027417">
    <property type="entry name" value="P-loop_NTPase"/>
</dbReference>
<dbReference type="OrthoDB" id="9774491at2"/>
<organism evidence="3 4">
    <name type="scientific">Hydrocarboniphaga effusa AP103</name>
    <dbReference type="NCBI Taxonomy" id="1172194"/>
    <lineage>
        <taxon>Bacteria</taxon>
        <taxon>Pseudomonadati</taxon>
        <taxon>Pseudomonadota</taxon>
        <taxon>Gammaproteobacteria</taxon>
        <taxon>Nevskiales</taxon>
        <taxon>Nevskiaceae</taxon>
        <taxon>Hydrocarboniphaga</taxon>
    </lineage>
</organism>
<sequence>MTDSNLSPRQRYEQDLAKSGFVADASQAAAVDALDQVQRALLANPPKKRLLSDRLHWPKVEGLYMWGGVGRGKTHLMDAFYDSLPFAQKQRTHFHRFMLEVHERRRHFSHKRDPLKLVALEISHQVRVLCFDEFYVSDIADAMILGKLTQYLFDEGVTLVATSNCAPDELYKDGLQRQNFVPAIERLKQNLKVLNVDGGVDYRLRALTRVQLYLDSSDAEAEAKLAQWFGEIAPEPGIVDVTLQIQGRPVKARRRADGVAWFDFSELCESARAAADYIQLAREYHAVILSRVPQLSFEHEDSARRFINLVDEFYDRGVKLLIAAAVPQEQLYTGKKLRFEFKRTQSRLREMQSQEYLAKPHLV</sequence>
<dbReference type="PANTHER" id="PTHR12169">
    <property type="entry name" value="ATPASE N2B"/>
    <property type="match status" value="1"/>
</dbReference>
<keyword evidence="2" id="KW-0067">ATP-binding</keyword>
<dbReference type="Pfam" id="PF03969">
    <property type="entry name" value="AFG1_ATPase"/>
    <property type="match status" value="1"/>
</dbReference>
<dbReference type="GO" id="GO:0016887">
    <property type="term" value="F:ATP hydrolysis activity"/>
    <property type="evidence" value="ECO:0007669"/>
    <property type="project" value="InterPro"/>
</dbReference>
<dbReference type="InterPro" id="IPR005654">
    <property type="entry name" value="ATPase_AFG1-like"/>
</dbReference>
<dbReference type="SUPFAM" id="SSF52540">
    <property type="entry name" value="P-loop containing nucleoside triphosphate hydrolases"/>
    <property type="match status" value="1"/>
</dbReference>
<dbReference type="AlphaFoldDB" id="I8HYV8"/>
<dbReference type="EMBL" id="AKGD01000003">
    <property type="protein sequence ID" value="EIT68691.1"/>
    <property type="molecule type" value="Genomic_DNA"/>
</dbReference>
<dbReference type="Gene3D" id="3.40.50.300">
    <property type="entry name" value="P-loop containing nucleotide triphosphate hydrolases"/>
    <property type="match status" value="1"/>
</dbReference>
<evidence type="ECO:0000313" key="3">
    <source>
        <dbReference type="EMBL" id="EIT68691.1"/>
    </source>
</evidence>
<dbReference type="NCBIfam" id="NF040713">
    <property type="entry name" value="ZapE"/>
    <property type="match status" value="1"/>
</dbReference>
<dbReference type="Proteomes" id="UP000003704">
    <property type="component" value="Unassembled WGS sequence"/>
</dbReference>
<evidence type="ECO:0000256" key="2">
    <source>
        <dbReference type="ARBA" id="ARBA00022840"/>
    </source>
</evidence>
<dbReference type="STRING" id="1172194.WQQ_38860"/>
<protein>
    <submittedName>
        <fullName evidence="3">AFG1 family ATPase</fullName>
    </submittedName>
</protein>
<proteinExistence type="predicted"/>
<keyword evidence="4" id="KW-1185">Reference proteome</keyword>
<evidence type="ECO:0000313" key="4">
    <source>
        <dbReference type="Proteomes" id="UP000003704"/>
    </source>
</evidence>
<name>I8HYV8_9GAMM</name>